<feature type="domain" description="Nudix hydrolase" evidence="5">
    <location>
        <begin position="1"/>
        <end position="135"/>
    </location>
</feature>
<keyword evidence="7" id="KW-1185">Reference proteome</keyword>
<dbReference type="RefSeq" id="WP_192758011.1">
    <property type="nucleotide sequence ID" value="NZ_JADBDZ010000001.1"/>
</dbReference>
<dbReference type="InterPro" id="IPR020476">
    <property type="entry name" value="Nudix_hydrolase"/>
</dbReference>
<evidence type="ECO:0000256" key="3">
    <source>
        <dbReference type="ARBA" id="ARBA00022801"/>
    </source>
</evidence>
<dbReference type="InterPro" id="IPR000086">
    <property type="entry name" value="NUDIX_hydrolase_dom"/>
</dbReference>
<organism evidence="6 7">
    <name type="scientific">Actinomadura algeriensis</name>
    <dbReference type="NCBI Taxonomy" id="1679523"/>
    <lineage>
        <taxon>Bacteria</taxon>
        <taxon>Bacillati</taxon>
        <taxon>Actinomycetota</taxon>
        <taxon>Actinomycetes</taxon>
        <taxon>Streptosporangiales</taxon>
        <taxon>Thermomonosporaceae</taxon>
        <taxon>Actinomadura</taxon>
    </lineage>
</organism>
<dbReference type="PANTHER" id="PTHR43046:SF14">
    <property type="entry name" value="MUTT_NUDIX FAMILY PROTEIN"/>
    <property type="match status" value="1"/>
</dbReference>
<proteinExistence type="inferred from homology"/>
<dbReference type="EMBL" id="JADBDZ010000001">
    <property type="protein sequence ID" value="MBE1531090.1"/>
    <property type="molecule type" value="Genomic_DNA"/>
</dbReference>
<dbReference type="PROSITE" id="PS51462">
    <property type="entry name" value="NUDIX"/>
    <property type="match status" value="1"/>
</dbReference>
<evidence type="ECO:0000256" key="1">
    <source>
        <dbReference type="ARBA" id="ARBA00001946"/>
    </source>
</evidence>
<accession>A0ABR9JLU0</accession>
<comment type="similarity">
    <text evidence="2 4">Belongs to the Nudix hydrolase family.</text>
</comment>
<name>A0ABR9JLU0_9ACTN</name>
<protein>
    <submittedName>
        <fullName evidence="6">ADP-ribose pyrophosphatase YjhB (NUDIX family)</fullName>
    </submittedName>
</protein>
<evidence type="ECO:0000313" key="6">
    <source>
        <dbReference type="EMBL" id="MBE1531090.1"/>
    </source>
</evidence>
<comment type="cofactor">
    <cofactor evidence="1">
        <name>Mg(2+)</name>
        <dbReference type="ChEBI" id="CHEBI:18420"/>
    </cofactor>
</comment>
<dbReference type="Proteomes" id="UP000627838">
    <property type="component" value="Unassembled WGS sequence"/>
</dbReference>
<dbReference type="InterPro" id="IPR015797">
    <property type="entry name" value="NUDIX_hydrolase-like_dom_sf"/>
</dbReference>
<dbReference type="Pfam" id="PF00293">
    <property type="entry name" value="NUDIX"/>
    <property type="match status" value="1"/>
</dbReference>
<sequence>MARAAEGIEVIARAVVRTSEGLLLARSRGTDWWFLPGGHVEPDESVGAALVRELGEELGLTVRAPTMIGTVENAYVQDGRRRHEINLVFAVDAPEGEFVSREAHLEFGVVPVDALGDVKIRPETLGRAVRSWLDEPRPFAVALPPTSA</sequence>
<gene>
    <name evidence="6" type="ORF">H4W34_000923</name>
</gene>
<evidence type="ECO:0000256" key="2">
    <source>
        <dbReference type="ARBA" id="ARBA00005582"/>
    </source>
</evidence>
<evidence type="ECO:0000259" key="5">
    <source>
        <dbReference type="PROSITE" id="PS51462"/>
    </source>
</evidence>
<evidence type="ECO:0000256" key="4">
    <source>
        <dbReference type="RuleBase" id="RU003476"/>
    </source>
</evidence>
<comment type="caution">
    <text evidence="6">The sequence shown here is derived from an EMBL/GenBank/DDBJ whole genome shotgun (WGS) entry which is preliminary data.</text>
</comment>
<keyword evidence="3 4" id="KW-0378">Hydrolase</keyword>
<dbReference type="PRINTS" id="PR00502">
    <property type="entry name" value="NUDIXFAMILY"/>
</dbReference>
<dbReference type="SUPFAM" id="SSF55811">
    <property type="entry name" value="Nudix"/>
    <property type="match status" value="1"/>
</dbReference>
<evidence type="ECO:0000313" key="7">
    <source>
        <dbReference type="Proteomes" id="UP000627838"/>
    </source>
</evidence>
<dbReference type="Gene3D" id="3.90.79.10">
    <property type="entry name" value="Nucleoside Triphosphate Pyrophosphohydrolase"/>
    <property type="match status" value="1"/>
</dbReference>
<dbReference type="PANTHER" id="PTHR43046">
    <property type="entry name" value="GDP-MANNOSE MANNOSYL HYDROLASE"/>
    <property type="match status" value="1"/>
</dbReference>
<reference evidence="6 7" key="1">
    <citation type="submission" date="2020-10" db="EMBL/GenBank/DDBJ databases">
        <title>Sequencing the genomes of 1000 actinobacteria strains.</title>
        <authorList>
            <person name="Klenk H.-P."/>
        </authorList>
    </citation>
    <scope>NUCLEOTIDE SEQUENCE [LARGE SCALE GENOMIC DNA]</scope>
    <source>
        <strain evidence="6 7">DSM 46744</strain>
    </source>
</reference>
<dbReference type="PROSITE" id="PS00893">
    <property type="entry name" value="NUDIX_BOX"/>
    <property type="match status" value="1"/>
</dbReference>
<dbReference type="InterPro" id="IPR020084">
    <property type="entry name" value="NUDIX_hydrolase_CS"/>
</dbReference>